<name>A0A927BRN1_9BACL</name>
<sequence length="42" mass="4589">MSKWLARSASVCLGSIAILFANIAKPWAHSPKAPEELLKKPQ</sequence>
<evidence type="ECO:0000313" key="1">
    <source>
        <dbReference type="EMBL" id="MBD2845032.1"/>
    </source>
</evidence>
<organism evidence="1 2">
    <name type="scientific">Paenibacillus sabuli</name>
    <dbReference type="NCBI Taxonomy" id="2772509"/>
    <lineage>
        <taxon>Bacteria</taxon>
        <taxon>Bacillati</taxon>
        <taxon>Bacillota</taxon>
        <taxon>Bacilli</taxon>
        <taxon>Bacillales</taxon>
        <taxon>Paenibacillaceae</taxon>
        <taxon>Paenibacillus</taxon>
    </lineage>
</organism>
<accession>A0A927BRN1</accession>
<proteinExistence type="predicted"/>
<comment type="caution">
    <text evidence="1">The sequence shown here is derived from an EMBL/GenBank/DDBJ whole genome shotgun (WGS) entry which is preliminary data.</text>
</comment>
<gene>
    <name evidence="1" type="ORF">IDH44_07505</name>
</gene>
<dbReference type="Proteomes" id="UP000621560">
    <property type="component" value="Unassembled WGS sequence"/>
</dbReference>
<keyword evidence="2" id="KW-1185">Reference proteome</keyword>
<protein>
    <submittedName>
        <fullName evidence="1">Cyclic lactone autoinducer peptide</fullName>
    </submittedName>
</protein>
<dbReference type="RefSeq" id="WP_190916233.1">
    <property type="nucleotide sequence ID" value="NZ_JACXIZ010000013.1"/>
</dbReference>
<evidence type="ECO:0000313" key="2">
    <source>
        <dbReference type="Proteomes" id="UP000621560"/>
    </source>
</evidence>
<dbReference type="EMBL" id="JACXIZ010000013">
    <property type="protein sequence ID" value="MBD2845032.1"/>
    <property type="molecule type" value="Genomic_DNA"/>
</dbReference>
<reference evidence="1" key="1">
    <citation type="submission" date="2020-09" db="EMBL/GenBank/DDBJ databases">
        <title>A novel bacterium of genus Paenibacillus, isolated from South China Sea.</title>
        <authorList>
            <person name="Huang H."/>
            <person name="Mo K."/>
            <person name="Hu Y."/>
        </authorList>
    </citation>
    <scope>NUCLEOTIDE SEQUENCE</scope>
    <source>
        <strain evidence="1">IB182496</strain>
    </source>
</reference>
<dbReference type="AlphaFoldDB" id="A0A927BRN1"/>